<dbReference type="EnsemblPlants" id="TuG1812G0200004739.01.T01">
    <property type="protein sequence ID" value="TuG1812G0200004739.01.T01.cds463889"/>
    <property type="gene ID" value="TuG1812G0200004739.01"/>
</dbReference>
<reference evidence="2" key="3">
    <citation type="submission" date="2022-06" db="UniProtKB">
        <authorList>
            <consortium name="EnsemblPlants"/>
        </authorList>
    </citation>
    <scope>IDENTIFICATION</scope>
</reference>
<reference evidence="3" key="1">
    <citation type="journal article" date="2013" name="Nature">
        <title>Draft genome of the wheat A-genome progenitor Triticum urartu.</title>
        <authorList>
            <person name="Ling H.Q."/>
            <person name="Zhao S."/>
            <person name="Liu D."/>
            <person name="Wang J."/>
            <person name="Sun H."/>
            <person name="Zhang C."/>
            <person name="Fan H."/>
            <person name="Li D."/>
            <person name="Dong L."/>
            <person name="Tao Y."/>
            <person name="Gao C."/>
            <person name="Wu H."/>
            <person name="Li Y."/>
            <person name="Cui Y."/>
            <person name="Guo X."/>
            <person name="Zheng S."/>
            <person name="Wang B."/>
            <person name="Yu K."/>
            <person name="Liang Q."/>
            <person name="Yang W."/>
            <person name="Lou X."/>
            <person name="Chen J."/>
            <person name="Feng M."/>
            <person name="Jian J."/>
            <person name="Zhang X."/>
            <person name="Luo G."/>
            <person name="Jiang Y."/>
            <person name="Liu J."/>
            <person name="Wang Z."/>
            <person name="Sha Y."/>
            <person name="Zhang B."/>
            <person name="Wu H."/>
            <person name="Tang D."/>
            <person name="Shen Q."/>
            <person name="Xue P."/>
            <person name="Zou S."/>
            <person name="Wang X."/>
            <person name="Liu X."/>
            <person name="Wang F."/>
            <person name="Yang Y."/>
            <person name="An X."/>
            <person name="Dong Z."/>
            <person name="Zhang K."/>
            <person name="Zhang X."/>
            <person name="Luo M.C."/>
            <person name="Dvorak J."/>
            <person name="Tong Y."/>
            <person name="Wang J."/>
            <person name="Yang H."/>
            <person name="Li Z."/>
            <person name="Wang D."/>
            <person name="Zhang A."/>
            <person name="Wang J."/>
        </authorList>
    </citation>
    <scope>NUCLEOTIDE SEQUENCE</scope>
    <source>
        <strain evidence="3">cv. G1812</strain>
    </source>
</reference>
<proteinExistence type="predicted"/>
<name>A0A8R7TLL9_TRIUA</name>
<dbReference type="Gramene" id="TuG1812G0200004739.01.T01">
    <property type="protein sequence ID" value="TuG1812G0200004739.01.T01.cds463889"/>
    <property type="gene ID" value="TuG1812G0200004739.01"/>
</dbReference>
<sequence length="85" mass="9261">MWLDRRGLLSSVPTTTTARTCGVQLAEARTAHAGRGTGYGTMFLCGGGAKVVLHGSHWTGHRRRSSRRLRPRALKTSKHPGLVPR</sequence>
<evidence type="ECO:0000313" key="3">
    <source>
        <dbReference type="Proteomes" id="UP000015106"/>
    </source>
</evidence>
<reference evidence="2" key="2">
    <citation type="submission" date="2018-03" db="EMBL/GenBank/DDBJ databases">
        <title>The Triticum urartu genome reveals the dynamic nature of wheat genome evolution.</title>
        <authorList>
            <person name="Ling H."/>
            <person name="Ma B."/>
            <person name="Shi X."/>
            <person name="Liu H."/>
            <person name="Dong L."/>
            <person name="Sun H."/>
            <person name="Cao Y."/>
            <person name="Gao Q."/>
            <person name="Zheng S."/>
            <person name="Li Y."/>
            <person name="Yu Y."/>
            <person name="Du H."/>
            <person name="Qi M."/>
            <person name="Li Y."/>
            <person name="Yu H."/>
            <person name="Cui Y."/>
            <person name="Wang N."/>
            <person name="Chen C."/>
            <person name="Wu H."/>
            <person name="Zhao Y."/>
            <person name="Zhang J."/>
            <person name="Li Y."/>
            <person name="Zhou W."/>
            <person name="Zhang B."/>
            <person name="Hu W."/>
            <person name="Eijk M."/>
            <person name="Tang J."/>
            <person name="Witsenboer H."/>
            <person name="Zhao S."/>
            <person name="Li Z."/>
            <person name="Zhang A."/>
            <person name="Wang D."/>
            <person name="Liang C."/>
        </authorList>
    </citation>
    <scope>NUCLEOTIDE SEQUENCE [LARGE SCALE GENOMIC DNA]</scope>
    <source>
        <strain evidence="2">cv. G1812</strain>
    </source>
</reference>
<organism evidence="2 3">
    <name type="scientific">Triticum urartu</name>
    <name type="common">Red wild einkorn</name>
    <name type="synonym">Crithodium urartu</name>
    <dbReference type="NCBI Taxonomy" id="4572"/>
    <lineage>
        <taxon>Eukaryota</taxon>
        <taxon>Viridiplantae</taxon>
        <taxon>Streptophyta</taxon>
        <taxon>Embryophyta</taxon>
        <taxon>Tracheophyta</taxon>
        <taxon>Spermatophyta</taxon>
        <taxon>Magnoliopsida</taxon>
        <taxon>Liliopsida</taxon>
        <taxon>Poales</taxon>
        <taxon>Poaceae</taxon>
        <taxon>BOP clade</taxon>
        <taxon>Pooideae</taxon>
        <taxon>Triticodae</taxon>
        <taxon>Triticeae</taxon>
        <taxon>Triticinae</taxon>
        <taxon>Triticum</taxon>
    </lineage>
</organism>
<keyword evidence="3" id="KW-1185">Reference proteome</keyword>
<protein>
    <submittedName>
        <fullName evidence="2">Uncharacterized protein</fullName>
    </submittedName>
</protein>
<evidence type="ECO:0000256" key="1">
    <source>
        <dbReference type="SAM" id="MobiDB-lite"/>
    </source>
</evidence>
<accession>A0A8R7TLL9</accession>
<dbReference type="AlphaFoldDB" id="A0A8R7TLL9"/>
<feature type="compositionally biased region" description="Basic residues" evidence="1">
    <location>
        <begin position="59"/>
        <end position="78"/>
    </location>
</feature>
<evidence type="ECO:0000313" key="2">
    <source>
        <dbReference type="EnsemblPlants" id="TuG1812G0200004739.01.T01.cds463889"/>
    </source>
</evidence>
<feature type="region of interest" description="Disordered" evidence="1">
    <location>
        <begin position="56"/>
        <end position="85"/>
    </location>
</feature>
<dbReference type="Proteomes" id="UP000015106">
    <property type="component" value="Chromosome 2"/>
</dbReference>